<evidence type="ECO:0000259" key="21">
    <source>
        <dbReference type="PROSITE" id="PS50011"/>
    </source>
</evidence>
<feature type="domain" description="Fibronectin type-III" evidence="22">
    <location>
        <begin position="606"/>
        <end position="713"/>
    </location>
</feature>
<evidence type="ECO:0000259" key="22">
    <source>
        <dbReference type="PROSITE" id="PS50853"/>
    </source>
</evidence>
<dbReference type="InterPro" id="IPR036941">
    <property type="entry name" value="Rcpt_L-dom_sf"/>
</dbReference>
<keyword evidence="12" id="KW-0829">Tyrosine-protein kinase</keyword>
<dbReference type="EC" id="2.7.10.1" evidence="17"/>
<evidence type="ECO:0000313" key="24">
    <source>
        <dbReference type="Proteomes" id="UP001369086"/>
    </source>
</evidence>
<gene>
    <name evidence="23" type="ORF">HHUSO_G29742</name>
</gene>
<dbReference type="Gene3D" id="1.10.510.10">
    <property type="entry name" value="Transferase(Phosphotransferase) domain 1"/>
    <property type="match status" value="1"/>
</dbReference>
<dbReference type="SMART" id="SM00219">
    <property type="entry name" value="TyrKc"/>
    <property type="match status" value="1"/>
</dbReference>
<dbReference type="PIRSF" id="PIRSF000620">
    <property type="entry name" value="Insulin_receptor"/>
    <property type="match status" value="1"/>
</dbReference>
<evidence type="ECO:0000256" key="12">
    <source>
        <dbReference type="ARBA" id="ARBA00023137"/>
    </source>
</evidence>
<comment type="caution">
    <text evidence="23">The sequence shown here is derived from an EMBL/GenBank/DDBJ whole genome shotgun (WGS) entry which is preliminary data.</text>
</comment>
<keyword evidence="7 16" id="KW-0547">Nucleotide-binding</keyword>
<feature type="chain" id="PRO_5045718326" description="Tyrosine-protein kinase receptor" evidence="20">
    <location>
        <begin position="20"/>
        <end position="1332"/>
    </location>
</feature>
<evidence type="ECO:0000256" key="15">
    <source>
        <dbReference type="ARBA" id="ARBA00051243"/>
    </source>
</evidence>
<dbReference type="InterPro" id="IPR006211">
    <property type="entry name" value="Furin-like_Cys-rich_dom"/>
</dbReference>
<evidence type="ECO:0000256" key="4">
    <source>
        <dbReference type="ARBA" id="ARBA00022692"/>
    </source>
</evidence>
<evidence type="ECO:0000256" key="10">
    <source>
        <dbReference type="ARBA" id="ARBA00022989"/>
    </source>
</evidence>
<dbReference type="SUPFAM" id="SSF56112">
    <property type="entry name" value="Protein kinase-like (PK-like)"/>
    <property type="match status" value="1"/>
</dbReference>
<keyword evidence="14" id="KW-0325">Glycoprotein</keyword>
<evidence type="ECO:0000256" key="17">
    <source>
        <dbReference type="RuleBase" id="RU000312"/>
    </source>
</evidence>
<dbReference type="InterPro" id="IPR001245">
    <property type="entry name" value="Ser-Thr/Tyr_kinase_cat_dom"/>
</dbReference>
<dbReference type="InterPro" id="IPR000719">
    <property type="entry name" value="Prot_kinase_dom"/>
</dbReference>
<evidence type="ECO:0000256" key="3">
    <source>
        <dbReference type="ARBA" id="ARBA00022679"/>
    </source>
</evidence>
<feature type="domain" description="Fibronectin type-III" evidence="22">
    <location>
        <begin position="830"/>
        <end position="930"/>
    </location>
</feature>
<feature type="binding site" evidence="16">
    <location>
        <position position="1032"/>
    </location>
    <ligand>
        <name>ATP</name>
        <dbReference type="ChEBI" id="CHEBI:30616"/>
    </ligand>
</feature>
<dbReference type="PROSITE" id="PS50853">
    <property type="entry name" value="FN3"/>
    <property type="match status" value="3"/>
</dbReference>
<dbReference type="Gene3D" id="3.30.200.20">
    <property type="entry name" value="Phosphorylase Kinase, domain 1"/>
    <property type="match status" value="1"/>
</dbReference>
<dbReference type="InterPro" id="IPR013783">
    <property type="entry name" value="Ig-like_fold"/>
</dbReference>
<dbReference type="PANTHER" id="PTHR24416:SF338">
    <property type="entry name" value="INSULIN RECEPTOR-RELATED PROTEIN"/>
    <property type="match status" value="1"/>
</dbReference>
<dbReference type="InterPro" id="IPR000494">
    <property type="entry name" value="Rcpt_L-dom"/>
</dbReference>
<keyword evidence="8" id="KW-0418">Kinase</keyword>
<dbReference type="CDD" id="cd00064">
    <property type="entry name" value="FU"/>
    <property type="match status" value="1"/>
</dbReference>
<dbReference type="InterPro" id="IPR008266">
    <property type="entry name" value="Tyr_kinase_AS"/>
</dbReference>
<dbReference type="EMBL" id="JAHFZB010000032">
    <property type="protein sequence ID" value="KAK6471355.1"/>
    <property type="molecule type" value="Genomic_DNA"/>
</dbReference>
<sequence length="1332" mass="149651">MDLKPFFLILSSFAVGCSASEICGSMDIRNNVTELRRLENCTVIEGDLQILLMFTTQTEDFRPLRFPRLRMITDYLLLFRVYGLESLQDLFPNLAVIRGTRLFFHYSLVIFEMPHLRVMGLGGLAQVMRGAVRIERNEELCHLSTIDWGLLMESTENNYIVGNKQVEECGDVCPGILDQEKPCVETTVGGQQGYRCWTSTHCQKALSCGGRGSAASGECCHRECIGGCGRPNDSGSCVACRNFRYSGRCLPSCPAGTFRYAGWRCVSKDYCASLRKVSPNPRKTPPHPPQKASKFVIHDGECLSECPPGLTRNESSIFCHQCQGLCPKECKVGTMTITTLSSAEELRGCTLLEGNLILNLRRGNNLAAELQASLGNIEVITGFLKIKHSFALVSLSFFKSLRLIRGDSMVDGNYTLYVLDNQNLQRLWDWSHHNLSIPVGKIYFAFNPKLCLSQIYRLEQATGTQGRQNTAEINPRTNGDRMSCKSGVLRFVSNVTESSRIFLRWERYEPLDHRDLLSFIVYYRESAFQNVTEWVGQDACGSNSWNVVDVDLPLSSGQDPWVQLGGLTPWTQYAIFIRAITLSTAEDGHNHGAKSSVVYIRTRPAAPSVPLDVLSMSNCSSQLVVRWKPPTHPNGNITYYLVRWQRQAEDSELYISDYCNKGLRLPTSTADSQFDHEDGGPEQDQEERCCSCPKTQAELALEAEEFSFQKKFENFLHNSIFMPKTPWRVKSVNKSPLRQSKKKRRDAQWAGSNATLSGNVTAPPQPEEDQFPVQEDKVFQRDRALITGLHHFTVYRIDIHACNHAAHLVGCSAATFVFGRTRPRLYADNIPGNVTWELAGKNTILLQWGAPPSPNGLILKYQIRYTKYKREQEEEFEAVECVPRPLYELHQGHYIKRLQPGNYSAIVRATSLSGNGSWSEPVEFYIIGPEETLPLSALLLMPVALVVFIGLPMIFMYLYYTKRNNPGSTLYASVNPEYLNASDIYVPDEWEVERDTVTVIRELGQGSFGMVYEGVVRGIRPDEGQPRRVALKAVNESATVRERIEFLQEASVMKAFHCHHVVQLLGVVSKGQPTLVIMELMTRGDLKSYLRSLRPSAENNPGLPPPSLKQMIQMAGEIADGMTYLNANKFVHRDLAARNCMVSEDYTVKIGDFGMTRDIYETDYYRKGGKGLLPVRWMPPEALKDGIFTTHADVWSFGVVLWEIVTLAEQPYQGMSNEQVLHYVMDSGTLERPENCPDAILELMTWCWQHNPKHRPSFNQVLHTLKDQLDPSFRAVSFYYSPANRDRGAESGEGEGAGSSSQSGTPRSSPALPPRKHRNGNSSPLPPGGENG</sequence>
<dbReference type="InterPro" id="IPR011009">
    <property type="entry name" value="Kinase-like_dom_sf"/>
</dbReference>
<dbReference type="PROSITE" id="PS00239">
    <property type="entry name" value="RECEPTOR_TYR_KIN_II"/>
    <property type="match status" value="1"/>
</dbReference>
<evidence type="ECO:0000256" key="18">
    <source>
        <dbReference type="SAM" id="MobiDB-lite"/>
    </source>
</evidence>
<evidence type="ECO:0000256" key="7">
    <source>
        <dbReference type="ARBA" id="ARBA00022741"/>
    </source>
</evidence>
<keyword evidence="2 17" id="KW-0597">Phosphoprotein</keyword>
<dbReference type="Gene3D" id="3.80.20.20">
    <property type="entry name" value="Receptor L-domain"/>
    <property type="match status" value="2"/>
</dbReference>
<keyword evidence="11 19" id="KW-0472">Membrane</keyword>
<comment type="similarity">
    <text evidence="17">Belongs to the protein kinase superfamily. Tyr protein kinase family. Insulin receptor subfamily.</text>
</comment>
<evidence type="ECO:0000256" key="9">
    <source>
        <dbReference type="ARBA" id="ARBA00022840"/>
    </source>
</evidence>
<evidence type="ECO:0000256" key="5">
    <source>
        <dbReference type="ARBA" id="ARBA00022729"/>
    </source>
</evidence>
<dbReference type="InterPro" id="IPR036116">
    <property type="entry name" value="FN3_sf"/>
</dbReference>
<dbReference type="Pfam" id="PF07714">
    <property type="entry name" value="PK_Tyr_Ser-Thr"/>
    <property type="match status" value="1"/>
</dbReference>
<dbReference type="PROSITE" id="PS50011">
    <property type="entry name" value="PROTEIN_KINASE_DOM"/>
    <property type="match status" value="1"/>
</dbReference>
<evidence type="ECO:0000256" key="16">
    <source>
        <dbReference type="PROSITE-ProRule" id="PRU10141"/>
    </source>
</evidence>
<feature type="transmembrane region" description="Helical" evidence="19">
    <location>
        <begin position="937"/>
        <end position="960"/>
    </location>
</feature>
<dbReference type="SMART" id="SM00261">
    <property type="entry name" value="FU"/>
    <property type="match status" value="1"/>
</dbReference>
<accession>A0ABR0YGP7</accession>
<feature type="domain" description="Protein kinase" evidence="21">
    <location>
        <begin position="997"/>
        <end position="1273"/>
    </location>
</feature>
<dbReference type="Proteomes" id="UP001369086">
    <property type="component" value="Unassembled WGS sequence"/>
</dbReference>
<dbReference type="Pfam" id="PF00041">
    <property type="entry name" value="fn3"/>
    <property type="match status" value="1"/>
</dbReference>
<evidence type="ECO:0000256" key="19">
    <source>
        <dbReference type="SAM" id="Phobius"/>
    </source>
</evidence>
<dbReference type="InterPro" id="IPR020635">
    <property type="entry name" value="Tyr_kinase_cat_dom"/>
</dbReference>
<dbReference type="SMART" id="SM00060">
    <property type="entry name" value="FN3"/>
    <property type="match status" value="3"/>
</dbReference>
<dbReference type="InterPro" id="IPR009030">
    <property type="entry name" value="Growth_fac_rcpt_cys_sf"/>
</dbReference>
<keyword evidence="3" id="KW-0808">Transferase</keyword>
<keyword evidence="10 19" id="KW-1133">Transmembrane helix</keyword>
<dbReference type="InterPro" id="IPR002011">
    <property type="entry name" value="Tyr_kinase_rcpt_2_CS"/>
</dbReference>
<evidence type="ECO:0000313" key="23">
    <source>
        <dbReference type="EMBL" id="KAK6471355.1"/>
    </source>
</evidence>
<keyword evidence="5 20" id="KW-0732">Signal</keyword>
<dbReference type="PROSITE" id="PS00107">
    <property type="entry name" value="PROTEIN_KINASE_ATP"/>
    <property type="match status" value="1"/>
</dbReference>
<evidence type="ECO:0000256" key="20">
    <source>
        <dbReference type="SAM" id="SignalP"/>
    </source>
</evidence>
<dbReference type="InterPro" id="IPR050122">
    <property type="entry name" value="RTK"/>
</dbReference>
<evidence type="ECO:0000256" key="14">
    <source>
        <dbReference type="ARBA" id="ARBA00023180"/>
    </source>
</evidence>
<dbReference type="Pfam" id="PF00757">
    <property type="entry name" value="Furin-like"/>
    <property type="match status" value="1"/>
</dbReference>
<evidence type="ECO:0000256" key="6">
    <source>
        <dbReference type="ARBA" id="ARBA00022737"/>
    </source>
</evidence>
<dbReference type="InterPro" id="IPR003961">
    <property type="entry name" value="FN3_dom"/>
</dbReference>
<dbReference type="InterPro" id="IPR006212">
    <property type="entry name" value="Furin_repeat"/>
</dbReference>
<dbReference type="Gene3D" id="2.10.220.10">
    <property type="entry name" value="Hormone Receptor, Insulin-like Growth Factor Receptor 1, Chain A, domain 2"/>
    <property type="match status" value="1"/>
</dbReference>
<dbReference type="PANTHER" id="PTHR24416">
    <property type="entry name" value="TYROSINE-PROTEIN KINASE RECEPTOR"/>
    <property type="match status" value="1"/>
</dbReference>
<keyword evidence="9 16" id="KW-0067">ATP-binding</keyword>
<keyword evidence="13 17" id="KW-0675">Receptor</keyword>
<feature type="domain" description="Fibronectin type-III" evidence="22">
    <location>
        <begin position="485"/>
        <end position="605"/>
    </location>
</feature>
<dbReference type="InterPro" id="IPR017441">
    <property type="entry name" value="Protein_kinase_ATP_BS"/>
</dbReference>
<protein>
    <recommendedName>
        <fullName evidence="17">Tyrosine-protein kinase receptor</fullName>
        <ecNumber evidence="17">2.7.10.1</ecNumber>
    </recommendedName>
</protein>
<dbReference type="SUPFAM" id="SSF57184">
    <property type="entry name" value="Growth factor receptor domain"/>
    <property type="match status" value="1"/>
</dbReference>
<dbReference type="CDD" id="cd05032">
    <property type="entry name" value="PTKc_InsR_like"/>
    <property type="match status" value="1"/>
</dbReference>
<dbReference type="PROSITE" id="PS00109">
    <property type="entry name" value="PROTEIN_KINASE_TYR"/>
    <property type="match status" value="1"/>
</dbReference>
<keyword evidence="4 17" id="KW-0812">Transmembrane</keyword>
<keyword evidence="6" id="KW-0677">Repeat</keyword>
<dbReference type="SUPFAM" id="SSF52058">
    <property type="entry name" value="L domain-like"/>
    <property type="match status" value="2"/>
</dbReference>
<evidence type="ECO:0000256" key="11">
    <source>
        <dbReference type="ARBA" id="ARBA00023136"/>
    </source>
</evidence>
<feature type="compositionally biased region" description="Polar residues" evidence="18">
    <location>
        <begin position="750"/>
        <end position="762"/>
    </location>
</feature>
<dbReference type="CDD" id="cd00063">
    <property type="entry name" value="FN3"/>
    <property type="match status" value="3"/>
</dbReference>
<feature type="compositionally biased region" description="Low complexity" evidence="18">
    <location>
        <begin position="1298"/>
        <end position="1310"/>
    </location>
</feature>
<dbReference type="InterPro" id="IPR016246">
    <property type="entry name" value="Tyr_kinase_insulin-like_rcpt"/>
</dbReference>
<dbReference type="SUPFAM" id="SSF49265">
    <property type="entry name" value="Fibronectin type III"/>
    <property type="match status" value="3"/>
</dbReference>
<feature type="region of interest" description="Disordered" evidence="18">
    <location>
        <begin position="1284"/>
        <end position="1332"/>
    </location>
</feature>
<dbReference type="PROSITE" id="PS51257">
    <property type="entry name" value="PROKAR_LIPOPROTEIN"/>
    <property type="match status" value="1"/>
</dbReference>
<keyword evidence="24" id="KW-1185">Reference proteome</keyword>
<dbReference type="Pfam" id="PF01030">
    <property type="entry name" value="Recep_L_domain"/>
    <property type="match status" value="2"/>
</dbReference>
<comment type="catalytic activity">
    <reaction evidence="15 17">
        <text>L-tyrosyl-[protein] + ATP = O-phospho-L-tyrosyl-[protein] + ADP + H(+)</text>
        <dbReference type="Rhea" id="RHEA:10596"/>
        <dbReference type="Rhea" id="RHEA-COMP:10136"/>
        <dbReference type="Rhea" id="RHEA-COMP:20101"/>
        <dbReference type="ChEBI" id="CHEBI:15378"/>
        <dbReference type="ChEBI" id="CHEBI:30616"/>
        <dbReference type="ChEBI" id="CHEBI:46858"/>
        <dbReference type="ChEBI" id="CHEBI:61978"/>
        <dbReference type="ChEBI" id="CHEBI:456216"/>
        <dbReference type="EC" id="2.7.10.1"/>
    </reaction>
</comment>
<feature type="signal peptide" evidence="20">
    <location>
        <begin position="1"/>
        <end position="19"/>
    </location>
</feature>
<evidence type="ECO:0000256" key="8">
    <source>
        <dbReference type="ARBA" id="ARBA00022777"/>
    </source>
</evidence>
<dbReference type="Gene3D" id="2.60.40.10">
    <property type="entry name" value="Immunoglobulins"/>
    <property type="match status" value="3"/>
</dbReference>
<proteinExistence type="inferred from homology"/>
<evidence type="ECO:0000256" key="1">
    <source>
        <dbReference type="ARBA" id="ARBA00004479"/>
    </source>
</evidence>
<dbReference type="PRINTS" id="PR00109">
    <property type="entry name" value="TYRKINASE"/>
</dbReference>
<organism evidence="23 24">
    <name type="scientific">Huso huso</name>
    <name type="common">Beluga</name>
    <name type="synonym">Acipenser huso</name>
    <dbReference type="NCBI Taxonomy" id="61971"/>
    <lineage>
        <taxon>Eukaryota</taxon>
        <taxon>Metazoa</taxon>
        <taxon>Chordata</taxon>
        <taxon>Craniata</taxon>
        <taxon>Vertebrata</taxon>
        <taxon>Euteleostomi</taxon>
        <taxon>Actinopterygii</taxon>
        <taxon>Chondrostei</taxon>
        <taxon>Acipenseriformes</taxon>
        <taxon>Acipenseridae</taxon>
        <taxon>Huso</taxon>
    </lineage>
</organism>
<comment type="subcellular location">
    <subcellularLocation>
        <location evidence="1">Membrane</location>
        <topology evidence="1">Single-pass type I membrane protein</topology>
    </subcellularLocation>
</comment>
<name>A0ABR0YGP7_HUSHU</name>
<evidence type="ECO:0000256" key="13">
    <source>
        <dbReference type="ARBA" id="ARBA00023170"/>
    </source>
</evidence>
<reference evidence="23 24" key="1">
    <citation type="submission" date="2021-05" db="EMBL/GenBank/DDBJ databases">
        <authorList>
            <person name="Zahm M."/>
            <person name="Klopp C."/>
            <person name="Cabau C."/>
            <person name="Kuhl H."/>
            <person name="Suciu R."/>
            <person name="Ciorpac M."/>
            <person name="Holostenco D."/>
            <person name="Gessner J."/>
            <person name="Wuertz S."/>
            <person name="Hohne C."/>
            <person name="Stock M."/>
            <person name="Gislard M."/>
            <person name="Lluch J."/>
            <person name="Milhes M."/>
            <person name="Lampietro C."/>
            <person name="Lopez Roques C."/>
            <person name="Donnadieu C."/>
            <person name="Du K."/>
            <person name="Schartl M."/>
            <person name="Guiguen Y."/>
        </authorList>
    </citation>
    <scope>NUCLEOTIDE SEQUENCE [LARGE SCALE GENOMIC DNA]</scope>
    <source>
        <strain evidence="23">Hh-F2</strain>
        <tissue evidence="23">Blood</tissue>
    </source>
</reference>
<evidence type="ECO:0000256" key="2">
    <source>
        <dbReference type="ARBA" id="ARBA00022553"/>
    </source>
</evidence>
<feature type="region of interest" description="Disordered" evidence="18">
    <location>
        <begin position="731"/>
        <end position="769"/>
    </location>
</feature>